<evidence type="ECO:0000313" key="3">
    <source>
        <dbReference type="EMBL" id="KPQ09947.1"/>
    </source>
</evidence>
<gene>
    <name evidence="4" type="ORF">GA0071312_1790</name>
    <name evidence="3" type="ORF">HLUCCO17_12640</name>
</gene>
<dbReference type="RefSeq" id="WP_131817758.1">
    <property type="nucleotide sequence ID" value="NZ_FMBM01000002.1"/>
</dbReference>
<feature type="region of interest" description="Disordered" evidence="1">
    <location>
        <begin position="241"/>
        <end position="263"/>
    </location>
</feature>
<dbReference type="EMBL" id="FMBM01000002">
    <property type="protein sequence ID" value="SCC80862.1"/>
    <property type="molecule type" value="Genomic_DNA"/>
</dbReference>
<dbReference type="EMBL" id="LJSX01000020">
    <property type="protein sequence ID" value="KPQ09947.1"/>
    <property type="molecule type" value="Genomic_DNA"/>
</dbReference>
<protein>
    <submittedName>
        <fullName evidence="3">Uncharacterized protein</fullName>
    </submittedName>
</protein>
<proteinExistence type="predicted"/>
<dbReference type="Proteomes" id="UP000182800">
    <property type="component" value="Unassembled WGS sequence"/>
</dbReference>
<dbReference type="Proteomes" id="UP000050497">
    <property type="component" value="Unassembled WGS sequence"/>
</dbReference>
<accession>A0A0P8BKB6</accession>
<evidence type="ECO:0000313" key="6">
    <source>
        <dbReference type="Proteomes" id="UP000182800"/>
    </source>
</evidence>
<keyword evidence="6" id="KW-1185">Reference proteome</keyword>
<evidence type="ECO:0000256" key="1">
    <source>
        <dbReference type="SAM" id="MobiDB-lite"/>
    </source>
</evidence>
<evidence type="ECO:0000313" key="5">
    <source>
        <dbReference type="Proteomes" id="UP000050497"/>
    </source>
</evidence>
<sequence>MGIATLMPVTQNCTTPLSRAGLVFALAIACNAPAHASDNFQSSNDGILWYMPREHVQLSKPSENLALEAALYTAGLGTKPDAPLHFYRLPLVDLEQADEATVKEITRFIDGVSRSHRVARIELLDLIAPVSLESAAATDDAEPLGGAPGSLFFTQAHDFGRRSWDLAWKGMTEARIRNAEIDVNEIYGALVRQLVDEGVIEAPPAAANEEDQRYMLIGLNLPLRGFENALVGEAVLRETPGIVPTSSVGPKPAHPLNSPALTE</sequence>
<evidence type="ECO:0000313" key="4">
    <source>
        <dbReference type="EMBL" id="SCC80862.1"/>
    </source>
</evidence>
<dbReference type="AlphaFoldDB" id="A0A0P8BKB6"/>
<reference evidence="4 6" key="2">
    <citation type="submission" date="2016-08" db="EMBL/GenBank/DDBJ databases">
        <authorList>
            <person name="Varghese N."/>
            <person name="Submissions Spin"/>
        </authorList>
    </citation>
    <scope>NUCLEOTIDE SEQUENCE [LARGE SCALE GENOMIC DNA]</scope>
    <source>
        <strain evidence="4 6">HL-109</strain>
    </source>
</reference>
<reference evidence="3 5" key="1">
    <citation type="submission" date="2015-09" db="EMBL/GenBank/DDBJ databases">
        <title>Identification and resolution of microdiversity through metagenomic sequencing of parallel consortia.</title>
        <authorList>
            <person name="Nelson W.C."/>
            <person name="Romine M.F."/>
            <person name="Lindemann S.R."/>
        </authorList>
    </citation>
    <scope>NUCLEOTIDE SEQUENCE [LARGE SCALE GENOMIC DNA]</scope>
    <source>
        <strain evidence="3">HL-109</strain>
    </source>
</reference>
<keyword evidence="2" id="KW-0732">Signal</keyword>
<feature type="signal peptide" evidence="2">
    <location>
        <begin position="1"/>
        <end position="36"/>
    </location>
</feature>
<name>A0A0P8BKB6_9HYPH</name>
<evidence type="ECO:0000256" key="2">
    <source>
        <dbReference type="SAM" id="SignalP"/>
    </source>
</evidence>
<organism evidence="3 5">
    <name type="scientific">Saliniramus fredricksonii</name>
    <dbReference type="NCBI Taxonomy" id="1653334"/>
    <lineage>
        <taxon>Bacteria</taxon>
        <taxon>Pseudomonadati</taxon>
        <taxon>Pseudomonadota</taxon>
        <taxon>Alphaproteobacteria</taxon>
        <taxon>Hyphomicrobiales</taxon>
        <taxon>Salinarimonadaceae</taxon>
        <taxon>Saliniramus</taxon>
    </lineage>
</organism>
<feature type="chain" id="PRO_5006148489" evidence="2">
    <location>
        <begin position="37"/>
        <end position="263"/>
    </location>
</feature>
<comment type="caution">
    <text evidence="3">The sequence shown here is derived from an EMBL/GenBank/DDBJ whole genome shotgun (WGS) entry which is preliminary data.</text>
</comment>